<comment type="caution">
    <text evidence="3">The sequence shown here is derived from an EMBL/GenBank/DDBJ whole genome shotgun (WGS) entry which is preliminary data.</text>
</comment>
<gene>
    <name evidence="3" type="ORF">ESCO_002505</name>
</gene>
<comment type="function">
    <text evidence="1">Catalyzes the reduction of fatty acyl-CoA to fatty alcohols.</text>
</comment>
<dbReference type="STRING" id="150374.A0A0M8N1F0"/>
<dbReference type="GO" id="GO:0035336">
    <property type="term" value="P:long-chain fatty-acyl-CoA metabolic process"/>
    <property type="evidence" value="ECO:0007669"/>
    <property type="project" value="TreeGrafter"/>
</dbReference>
<comment type="similarity">
    <text evidence="1">Belongs to the fatty acyl-CoA reductase family.</text>
</comment>
<protein>
    <recommendedName>
        <fullName evidence="1">Fatty acyl-CoA reductase</fullName>
        <ecNumber evidence="1">1.2.1.84</ecNumber>
    </recommendedName>
</protein>
<keyword evidence="1" id="KW-0560">Oxidoreductase</keyword>
<keyword evidence="4" id="KW-1185">Reference proteome</keyword>
<dbReference type="SUPFAM" id="SSF51735">
    <property type="entry name" value="NAD(P)-binding Rossmann-fold domains"/>
    <property type="match status" value="1"/>
</dbReference>
<dbReference type="OrthoDB" id="429813at2759"/>
<dbReference type="AlphaFoldDB" id="A0A0M8N1F0"/>
<dbReference type="GO" id="GO:0005777">
    <property type="term" value="C:peroxisome"/>
    <property type="evidence" value="ECO:0007669"/>
    <property type="project" value="TreeGrafter"/>
</dbReference>
<evidence type="ECO:0000313" key="3">
    <source>
        <dbReference type="EMBL" id="KOS17970.1"/>
    </source>
</evidence>
<feature type="domain" description="Thioester reductase (TE)" evidence="2">
    <location>
        <begin position="4"/>
        <end position="236"/>
    </location>
</feature>
<organism evidence="3 4">
    <name type="scientific">Escovopsis weberi</name>
    <dbReference type="NCBI Taxonomy" id="150374"/>
    <lineage>
        <taxon>Eukaryota</taxon>
        <taxon>Fungi</taxon>
        <taxon>Dikarya</taxon>
        <taxon>Ascomycota</taxon>
        <taxon>Pezizomycotina</taxon>
        <taxon>Sordariomycetes</taxon>
        <taxon>Hypocreomycetidae</taxon>
        <taxon>Hypocreales</taxon>
        <taxon>Hypocreaceae</taxon>
        <taxon>Escovopsis</taxon>
    </lineage>
</organism>
<dbReference type="PANTHER" id="PTHR11011">
    <property type="entry name" value="MALE STERILITY PROTEIN 2-RELATED"/>
    <property type="match status" value="1"/>
</dbReference>
<dbReference type="Pfam" id="PF07993">
    <property type="entry name" value="NAD_binding_4"/>
    <property type="match status" value="1"/>
</dbReference>
<evidence type="ECO:0000259" key="2">
    <source>
        <dbReference type="Pfam" id="PF07993"/>
    </source>
</evidence>
<sequence length="379" mass="42220">MRKADKITTYDGDITKHNCGLSEEDLETIRSNVSIFIHAASSIHLKKGLDYMAQQLLHPSVAIAALARSCANLDLFIYVSTAFSSTFLRQGSRGSPDGLDAVIKEEVRPIRSDPASASMDVEAELSDLAAYGSTPEYRFVDHPFAYSYTKHLTERVIERDFKAAGLEDKLLIFRPSVIAPAAAKPYPFFERPGSAPTTLFAASCIAHPPSKMVFSTQLDSPSKALVDAIPIDIVVNRLIAHTAARTRGHVHAVAGEGNRLPTERLLEVCMMLRQPWWPKPTIEWRNEDWKSPSLCRLARLFVGAGAAFSFEDGKTKALWEKMDEAEQAEWPLFFDTRLLFDSKSMRAQGPNVKKLMAMSIKQSSLPKDMTVKFMCRSFS</sequence>
<dbReference type="PANTHER" id="PTHR11011:SF45">
    <property type="entry name" value="FATTY ACYL-COA REDUCTASE CG8306-RELATED"/>
    <property type="match status" value="1"/>
</dbReference>
<proteinExistence type="inferred from homology"/>
<dbReference type="InterPro" id="IPR026055">
    <property type="entry name" value="FAR"/>
</dbReference>
<keyword evidence="1" id="KW-0444">Lipid biosynthesis</keyword>
<dbReference type="InterPro" id="IPR036291">
    <property type="entry name" value="NAD(P)-bd_dom_sf"/>
</dbReference>
<evidence type="ECO:0000313" key="4">
    <source>
        <dbReference type="Proteomes" id="UP000053831"/>
    </source>
</evidence>
<accession>A0A0M8N1F0</accession>
<dbReference type="GO" id="GO:0102965">
    <property type="term" value="F:alcohol-forming long-chain fatty acyl-CoA reductase activity"/>
    <property type="evidence" value="ECO:0007669"/>
    <property type="project" value="UniProtKB-EC"/>
</dbReference>
<comment type="catalytic activity">
    <reaction evidence="1">
        <text>a long-chain fatty acyl-CoA + 2 NADPH + 2 H(+) = a long-chain primary fatty alcohol + 2 NADP(+) + CoA</text>
        <dbReference type="Rhea" id="RHEA:52716"/>
        <dbReference type="ChEBI" id="CHEBI:15378"/>
        <dbReference type="ChEBI" id="CHEBI:57287"/>
        <dbReference type="ChEBI" id="CHEBI:57783"/>
        <dbReference type="ChEBI" id="CHEBI:58349"/>
        <dbReference type="ChEBI" id="CHEBI:77396"/>
        <dbReference type="ChEBI" id="CHEBI:83139"/>
        <dbReference type="EC" id="1.2.1.84"/>
    </reaction>
</comment>
<keyword evidence="1" id="KW-0521">NADP</keyword>
<dbReference type="Proteomes" id="UP000053831">
    <property type="component" value="Unassembled WGS sequence"/>
</dbReference>
<evidence type="ECO:0000256" key="1">
    <source>
        <dbReference type="RuleBase" id="RU363097"/>
    </source>
</evidence>
<dbReference type="InterPro" id="IPR013120">
    <property type="entry name" value="FAR_NAD-bd"/>
</dbReference>
<reference evidence="3 4" key="1">
    <citation type="submission" date="2015-07" db="EMBL/GenBank/DDBJ databases">
        <title>The genome of the fungus Escovopsis weberi, a specialized disease agent of ant agriculture.</title>
        <authorList>
            <person name="de Man T.J."/>
            <person name="Stajich J.E."/>
            <person name="Kubicek C.P."/>
            <person name="Chenthamara K."/>
            <person name="Atanasova L."/>
            <person name="Druzhinina I.S."/>
            <person name="Birnbaum S."/>
            <person name="Barribeau S.M."/>
            <person name="Teiling C."/>
            <person name="Suen G."/>
            <person name="Currie C."/>
            <person name="Gerardo N.M."/>
        </authorList>
    </citation>
    <scope>NUCLEOTIDE SEQUENCE [LARGE SCALE GENOMIC DNA]</scope>
</reference>
<dbReference type="GO" id="GO:0080019">
    <property type="term" value="F:alcohol-forming very long-chain fatty acyl-CoA reductase activity"/>
    <property type="evidence" value="ECO:0007669"/>
    <property type="project" value="InterPro"/>
</dbReference>
<keyword evidence="1" id="KW-0443">Lipid metabolism</keyword>
<dbReference type="EMBL" id="LGSR01000022">
    <property type="protein sequence ID" value="KOS17970.1"/>
    <property type="molecule type" value="Genomic_DNA"/>
</dbReference>
<name>A0A0M8N1F0_ESCWE</name>
<dbReference type="Gene3D" id="3.40.50.720">
    <property type="entry name" value="NAD(P)-binding Rossmann-like Domain"/>
    <property type="match status" value="1"/>
</dbReference>
<dbReference type="EC" id="1.2.1.84" evidence="1"/>